<evidence type="ECO:0000256" key="4">
    <source>
        <dbReference type="ARBA" id="ARBA00022833"/>
    </source>
</evidence>
<comment type="cofactor">
    <cofactor evidence="1">
        <name>Zn(2+)</name>
        <dbReference type="ChEBI" id="CHEBI:29105"/>
    </cofactor>
</comment>
<evidence type="ECO:0000259" key="6">
    <source>
        <dbReference type="Pfam" id="PF00107"/>
    </source>
</evidence>
<evidence type="ECO:0000313" key="8">
    <source>
        <dbReference type="Proteomes" id="UP000290819"/>
    </source>
</evidence>
<dbReference type="PANTHER" id="PTHR43350">
    <property type="entry name" value="NAD-DEPENDENT ALCOHOL DEHYDROGENASE"/>
    <property type="match status" value="1"/>
</dbReference>
<dbReference type="InterPro" id="IPR011032">
    <property type="entry name" value="GroES-like_sf"/>
</dbReference>
<keyword evidence="8" id="KW-1185">Reference proteome</keyword>
<dbReference type="Pfam" id="PF00107">
    <property type="entry name" value="ADH_zinc_N"/>
    <property type="match status" value="1"/>
</dbReference>
<dbReference type="Gene3D" id="3.90.180.10">
    <property type="entry name" value="Medium-chain alcohol dehydrogenases, catalytic domain"/>
    <property type="match status" value="2"/>
</dbReference>
<dbReference type="InterPro" id="IPR013149">
    <property type="entry name" value="ADH-like_C"/>
</dbReference>
<dbReference type="SUPFAM" id="SSF51735">
    <property type="entry name" value="NAD(P)-binding Rossmann-fold domains"/>
    <property type="match status" value="1"/>
</dbReference>
<reference evidence="7 8" key="1">
    <citation type="submission" date="2017-03" db="EMBL/GenBank/DDBJ databases">
        <authorList>
            <person name="Safronova V.I."/>
            <person name="Sazanova A.L."/>
            <person name="Chirak E.R."/>
        </authorList>
    </citation>
    <scope>NUCLEOTIDE SEQUENCE [LARGE SCALE GENOMIC DNA]</scope>
    <source>
        <strain evidence="7 8">Opo-243</strain>
    </source>
</reference>
<dbReference type="Proteomes" id="UP000290819">
    <property type="component" value="Unassembled WGS sequence"/>
</dbReference>
<dbReference type="AlphaFoldDB" id="A0A4Q1VU29"/>
<proteinExistence type="inferred from homology"/>
<sequence length="338" mass="37290">MTKSQETIRSVWFEAPRTASLREETLSEISEREVRVRAIHSLISAGTELNMYRGQGNLPEQFLASMQTMRGKLPFPIKFGYQVVGEIVDAGRLSGFSIGDKVFTVHPHQNLFNIETGGRFVRKIPDGVSLQHAQFTTMFGVALQTFLQRPVRPGEVVAVSGLGLIGAFSGYLSRLSAGRLILIEPLASRRRRSAWVGADSVVAPEEAKQAIADLSGGRGADLFIETSGAPAALQTAIDNTAALGTIAVPAWYGTRPVTLSLSPDFHLKSLKIISIHVSNLDEDKRWDAERKFLTSVDYLSKIDVERFLSHRIPFAEAPQAYDLIDKNPDETYSILLEY</sequence>
<comment type="caution">
    <text evidence="7">The sequence shown here is derived from an EMBL/GenBank/DDBJ whole genome shotgun (WGS) entry which is preliminary data.</text>
</comment>
<dbReference type="InterPro" id="IPR036291">
    <property type="entry name" value="NAD(P)-bd_dom_sf"/>
</dbReference>
<keyword evidence="3" id="KW-0479">Metal-binding</keyword>
<organism evidence="7 8">
    <name type="scientific">Bradyrhizobium betae</name>
    <dbReference type="NCBI Taxonomy" id="244734"/>
    <lineage>
        <taxon>Bacteria</taxon>
        <taxon>Pseudomonadati</taxon>
        <taxon>Pseudomonadota</taxon>
        <taxon>Alphaproteobacteria</taxon>
        <taxon>Hyphomicrobiales</taxon>
        <taxon>Nitrobacteraceae</taxon>
        <taxon>Bradyrhizobium</taxon>
    </lineage>
</organism>
<evidence type="ECO:0000256" key="5">
    <source>
        <dbReference type="ARBA" id="ARBA00023002"/>
    </source>
</evidence>
<keyword evidence="4" id="KW-0862">Zinc</keyword>
<dbReference type="Gene3D" id="3.40.50.720">
    <property type="entry name" value="NAD(P)-binding Rossmann-like Domain"/>
    <property type="match status" value="1"/>
</dbReference>
<accession>A0A4Q1VU29</accession>
<evidence type="ECO:0000256" key="1">
    <source>
        <dbReference type="ARBA" id="ARBA00001947"/>
    </source>
</evidence>
<dbReference type="CDD" id="cd08255">
    <property type="entry name" value="2-desacetyl-2-hydroxyethyl_bacteriochlorophyllide_like"/>
    <property type="match status" value="1"/>
</dbReference>
<name>A0A4Q1VU29_9BRAD</name>
<dbReference type="SUPFAM" id="SSF50129">
    <property type="entry name" value="GroES-like"/>
    <property type="match status" value="1"/>
</dbReference>
<feature type="domain" description="Alcohol dehydrogenase-like C-terminal" evidence="6">
    <location>
        <begin position="177"/>
        <end position="284"/>
    </location>
</feature>
<evidence type="ECO:0000313" key="7">
    <source>
        <dbReference type="EMBL" id="RXT54254.1"/>
    </source>
</evidence>
<dbReference type="PANTHER" id="PTHR43350:SF19">
    <property type="entry name" value="D-GULOSIDE 3-DEHYDROGENASE"/>
    <property type="match status" value="1"/>
</dbReference>
<dbReference type="OrthoDB" id="9806940at2"/>
<dbReference type="EMBL" id="MZXW01000004">
    <property type="protein sequence ID" value="RXT54254.1"/>
    <property type="molecule type" value="Genomic_DNA"/>
</dbReference>
<comment type="similarity">
    <text evidence="2">Belongs to the zinc-containing alcohol dehydrogenase family.</text>
</comment>
<keyword evidence="5" id="KW-0560">Oxidoreductase</keyword>
<dbReference type="GO" id="GO:0016491">
    <property type="term" value="F:oxidoreductase activity"/>
    <property type="evidence" value="ECO:0007669"/>
    <property type="project" value="UniProtKB-KW"/>
</dbReference>
<dbReference type="RefSeq" id="WP_129267598.1">
    <property type="nucleotide sequence ID" value="NZ_MZXW01000004.1"/>
</dbReference>
<dbReference type="GO" id="GO:0046872">
    <property type="term" value="F:metal ion binding"/>
    <property type="evidence" value="ECO:0007669"/>
    <property type="project" value="UniProtKB-KW"/>
</dbReference>
<gene>
    <name evidence="7" type="ORF">B5V03_02100</name>
</gene>
<protein>
    <recommendedName>
        <fullName evidence="6">Alcohol dehydrogenase-like C-terminal domain-containing protein</fullName>
    </recommendedName>
</protein>
<evidence type="ECO:0000256" key="3">
    <source>
        <dbReference type="ARBA" id="ARBA00022723"/>
    </source>
</evidence>
<evidence type="ECO:0000256" key="2">
    <source>
        <dbReference type="ARBA" id="ARBA00008072"/>
    </source>
</evidence>